<dbReference type="InterPro" id="IPR009636">
    <property type="entry name" value="SCAF"/>
</dbReference>
<accession>A0A090ZHZ9</accession>
<reference evidence="3 5" key="2">
    <citation type="submission" date="2018-08" db="EMBL/GenBank/DDBJ databases">
        <title>Bacillus clarus sp. nov. strain PS00077A.</title>
        <authorList>
            <person name="Mendez Acevedo M."/>
            <person name="Carroll L."/>
            <person name="Mukherjee M."/>
            <person name="Wiedmann M."/>
            <person name="Kovac J."/>
        </authorList>
    </citation>
    <scope>NUCLEOTIDE SEQUENCE [LARGE SCALE GENOMIC DNA]</scope>
    <source>
        <strain evidence="3 5">PS00077A</strain>
    </source>
</reference>
<dbReference type="AlphaFoldDB" id="A0A090ZHZ9"/>
<dbReference type="Pfam" id="PF06810">
    <property type="entry name" value="Phage_scaffold"/>
    <property type="match status" value="1"/>
</dbReference>
<proteinExistence type="predicted"/>
<evidence type="ECO:0000313" key="2">
    <source>
        <dbReference type="EMBL" id="KFN03871.1"/>
    </source>
</evidence>
<dbReference type="Proteomes" id="UP000029389">
    <property type="component" value="Unassembled WGS sequence"/>
</dbReference>
<comment type="caution">
    <text evidence="2">The sequence shown here is derived from an EMBL/GenBank/DDBJ whole genome shotgun (WGS) entry which is preliminary data.</text>
</comment>
<name>A0A090ZHZ9_9BACI</name>
<evidence type="ECO:0000313" key="5">
    <source>
        <dbReference type="Proteomes" id="UP000264294"/>
    </source>
</evidence>
<dbReference type="RefSeq" id="WP_042979037.1">
    <property type="nucleotide sequence ID" value="NZ_JMQC01000008.1"/>
</dbReference>
<dbReference type="EMBL" id="QVOD01000014">
    <property type="protein sequence ID" value="RFT66518.1"/>
    <property type="molecule type" value="Genomic_DNA"/>
</dbReference>
<dbReference type="EMBL" id="JMQC01000008">
    <property type="protein sequence ID" value="KFN03871.1"/>
    <property type="molecule type" value="Genomic_DNA"/>
</dbReference>
<evidence type="ECO:0000313" key="3">
    <source>
        <dbReference type="EMBL" id="RFT66518.1"/>
    </source>
</evidence>
<keyword evidence="1" id="KW-0175">Coiled coil</keyword>
<evidence type="ECO:0000313" key="4">
    <source>
        <dbReference type="Proteomes" id="UP000029389"/>
    </source>
</evidence>
<dbReference type="PATRIC" id="fig|1405.8.peg.527"/>
<evidence type="ECO:0000256" key="1">
    <source>
        <dbReference type="SAM" id="Coils"/>
    </source>
</evidence>
<keyword evidence="5" id="KW-1185">Reference proteome</keyword>
<sequence length="217" mass="24295">MSEVVKEDVVVTDIKEDTKTLTQEQVDEVVAKRLERERKKYEDYDDIKAKLVAFEQAEEERKKQEMTEVERLQVEKDEAAKKAIEASELAQKAQEKANARILNTEIKSVARSLNANDPNDVLALLDKSEINVDEDGNIQGVELAVESLKASKPWMFKQVIGVDASGGSNPVTNPKANELTALEKELTETKAEALKNPKLAGKVTQLYNKILELKSKK</sequence>
<feature type="coiled-coil region" evidence="1">
    <location>
        <begin position="55"/>
        <end position="96"/>
    </location>
</feature>
<gene>
    <name evidence="3" type="ORF">D0U04_13815</name>
    <name evidence="2" type="ORF">DJ93_354</name>
</gene>
<dbReference type="Proteomes" id="UP000264294">
    <property type="component" value="Unassembled WGS sequence"/>
</dbReference>
<reference evidence="2 4" key="1">
    <citation type="submission" date="2014-04" db="EMBL/GenBank/DDBJ databases">
        <authorList>
            <person name="Bishop-Lilly K.A."/>
            <person name="Broomall S.M."/>
            <person name="Chain P.S."/>
            <person name="Chertkov O."/>
            <person name="Coyne S.R."/>
            <person name="Daligault H.E."/>
            <person name="Davenport K.W."/>
            <person name="Erkkila T."/>
            <person name="Frey K.G."/>
            <person name="Gibbons H.S."/>
            <person name="Gu W."/>
            <person name="Jaissle J."/>
            <person name="Johnson S.L."/>
            <person name="Koroleva G.I."/>
            <person name="Ladner J.T."/>
            <person name="Lo C.-C."/>
            <person name="Minogue T.D."/>
            <person name="Munk C."/>
            <person name="Palacios G.F."/>
            <person name="Redden C.L."/>
            <person name="Rosenzweig C.N."/>
            <person name="Scholz M.B."/>
            <person name="Teshima H."/>
            <person name="Xu Y."/>
        </authorList>
    </citation>
    <scope>NUCLEOTIDE SEQUENCE [LARGE SCALE GENOMIC DNA]</scope>
    <source>
        <strain evidence="2 4">BHP</strain>
    </source>
</reference>
<protein>
    <submittedName>
        <fullName evidence="2">Phage minor structural GP20 family protein</fullName>
    </submittedName>
    <submittedName>
        <fullName evidence="3">Scaffolding protein</fullName>
    </submittedName>
</protein>
<organism evidence="2 4">
    <name type="scientific">Bacillus clarus</name>
    <dbReference type="NCBI Taxonomy" id="2338372"/>
    <lineage>
        <taxon>Bacteria</taxon>
        <taxon>Bacillati</taxon>
        <taxon>Bacillota</taxon>
        <taxon>Bacilli</taxon>
        <taxon>Bacillales</taxon>
        <taxon>Bacillaceae</taxon>
        <taxon>Bacillus</taxon>
        <taxon>Bacillus cereus group</taxon>
    </lineage>
</organism>